<feature type="compositionally biased region" description="Basic and acidic residues" evidence="1">
    <location>
        <begin position="119"/>
        <end position="132"/>
    </location>
</feature>
<accession>A0A9D4KG81</accession>
<evidence type="ECO:0000256" key="1">
    <source>
        <dbReference type="SAM" id="MobiDB-lite"/>
    </source>
</evidence>
<dbReference type="EMBL" id="JAIWYP010000004">
    <property type="protein sequence ID" value="KAH3839288.1"/>
    <property type="molecule type" value="Genomic_DNA"/>
</dbReference>
<name>A0A9D4KG81_DREPO</name>
<comment type="caution">
    <text evidence="2">The sequence shown here is derived from an EMBL/GenBank/DDBJ whole genome shotgun (WGS) entry which is preliminary data.</text>
</comment>
<organism evidence="2 3">
    <name type="scientific">Dreissena polymorpha</name>
    <name type="common">Zebra mussel</name>
    <name type="synonym">Mytilus polymorpha</name>
    <dbReference type="NCBI Taxonomy" id="45954"/>
    <lineage>
        <taxon>Eukaryota</taxon>
        <taxon>Metazoa</taxon>
        <taxon>Spiralia</taxon>
        <taxon>Lophotrochozoa</taxon>
        <taxon>Mollusca</taxon>
        <taxon>Bivalvia</taxon>
        <taxon>Autobranchia</taxon>
        <taxon>Heteroconchia</taxon>
        <taxon>Euheterodonta</taxon>
        <taxon>Imparidentia</taxon>
        <taxon>Neoheterodontei</taxon>
        <taxon>Myida</taxon>
        <taxon>Dreissenoidea</taxon>
        <taxon>Dreissenidae</taxon>
        <taxon>Dreissena</taxon>
    </lineage>
</organism>
<keyword evidence="3" id="KW-1185">Reference proteome</keyword>
<evidence type="ECO:0000313" key="3">
    <source>
        <dbReference type="Proteomes" id="UP000828390"/>
    </source>
</evidence>
<dbReference type="AlphaFoldDB" id="A0A9D4KG81"/>
<proteinExistence type="predicted"/>
<reference evidence="2" key="2">
    <citation type="submission" date="2020-11" db="EMBL/GenBank/DDBJ databases">
        <authorList>
            <person name="McCartney M.A."/>
            <person name="Auch B."/>
            <person name="Kono T."/>
            <person name="Mallez S."/>
            <person name="Becker A."/>
            <person name="Gohl D.M."/>
            <person name="Silverstein K.A.T."/>
            <person name="Koren S."/>
            <person name="Bechman K.B."/>
            <person name="Herman A."/>
            <person name="Abrahante J.E."/>
            <person name="Garbe J."/>
        </authorList>
    </citation>
    <scope>NUCLEOTIDE SEQUENCE</scope>
    <source>
        <strain evidence="2">Duluth1</strain>
        <tissue evidence="2">Whole animal</tissue>
    </source>
</reference>
<evidence type="ECO:0000313" key="2">
    <source>
        <dbReference type="EMBL" id="KAH3839288.1"/>
    </source>
</evidence>
<feature type="region of interest" description="Disordered" evidence="1">
    <location>
        <begin position="54"/>
        <end position="86"/>
    </location>
</feature>
<protein>
    <submittedName>
        <fullName evidence="2">Uncharacterized protein</fullName>
    </submittedName>
</protein>
<reference evidence="2" key="1">
    <citation type="journal article" date="2019" name="bioRxiv">
        <title>The Genome of the Zebra Mussel, Dreissena polymorpha: A Resource for Invasive Species Research.</title>
        <authorList>
            <person name="McCartney M.A."/>
            <person name="Auch B."/>
            <person name="Kono T."/>
            <person name="Mallez S."/>
            <person name="Zhang Y."/>
            <person name="Obille A."/>
            <person name="Becker A."/>
            <person name="Abrahante J.E."/>
            <person name="Garbe J."/>
            <person name="Badalamenti J.P."/>
            <person name="Herman A."/>
            <person name="Mangelson H."/>
            <person name="Liachko I."/>
            <person name="Sullivan S."/>
            <person name="Sone E.D."/>
            <person name="Koren S."/>
            <person name="Silverstein K.A.T."/>
            <person name="Beckman K.B."/>
            <person name="Gohl D.M."/>
        </authorList>
    </citation>
    <scope>NUCLEOTIDE SEQUENCE</scope>
    <source>
        <strain evidence="2">Duluth1</strain>
        <tissue evidence="2">Whole animal</tissue>
    </source>
</reference>
<feature type="region of interest" description="Disordered" evidence="1">
    <location>
        <begin position="119"/>
        <end position="140"/>
    </location>
</feature>
<gene>
    <name evidence="2" type="ORF">DPMN_112714</name>
</gene>
<feature type="compositionally biased region" description="Basic and acidic residues" evidence="1">
    <location>
        <begin position="74"/>
        <end position="83"/>
    </location>
</feature>
<sequence length="189" mass="21718">MPNKRKREQNNSRGQTVLSKFFNHKNIGHGSDKSETKEIKTQTITEQTIHEIIQLSDDDTLEEEQHQKKIKKSPSREDQRTTHVSDSNFVTSLRETVDRAKKKLKHFELTDCEERSLHVTSDKTLQESERNKQHSCPLGKQSDSLSVVKRELSLFCNSKHIAKKEKGDIPKAPNPIIVKYGTLRLNSSS</sequence>
<dbReference type="Proteomes" id="UP000828390">
    <property type="component" value="Unassembled WGS sequence"/>
</dbReference>